<sequence>MQIVGEGLVHLSPLHSKQAPVQFHPLCLPSQDASHPVFMRKRIIFSKDSVAGRCVIVCGINIPHSYFQSHSSDDTSLPSHV</sequence>
<evidence type="ECO:0000313" key="2">
    <source>
        <dbReference type="Proteomes" id="UP000886998"/>
    </source>
</evidence>
<dbReference type="AlphaFoldDB" id="A0A8X6MEB6"/>
<accession>A0A8X6MEB6</accession>
<organism evidence="1 2">
    <name type="scientific">Trichonephila inaurata madagascariensis</name>
    <dbReference type="NCBI Taxonomy" id="2747483"/>
    <lineage>
        <taxon>Eukaryota</taxon>
        <taxon>Metazoa</taxon>
        <taxon>Ecdysozoa</taxon>
        <taxon>Arthropoda</taxon>
        <taxon>Chelicerata</taxon>
        <taxon>Arachnida</taxon>
        <taxon>Araneae</taxon>
        <taxon>Araneomorphae</taxon>
        <taxon>Entelegynae</taxon>
        <taxon>Araneoidea</taxon>
        <taxon>Nephilidae</taxon>
        <taxon>Trichonephila</taxon>
        <taxon>Trichonephila inaurata</taxon>
    </lineage>
</organism>
<dbReference type="EMBL" id="BMAV01026257">
    <property type="protein sequence ID" value="GFS48684.1"/>
    <property type="molecule type" value="Genomic_DNA"/>
</dbReference>
<evidence type="ECO:0000313" key="1">
    <source>
        <dbReference type="EMBL" id="GFS48684.1"/>
    </source>
</evidence>
<comment type="caution">
    <text evidence="1">The sequence shown here is derived from an EMBL/GenBank/DDBJ whole genome shotgun (WGS) entry which is preliminary data.</text>
</comment>
<proteinExistence type="predicted"/>
<keyword evidence="2" id="KW-1185">Reference proteome</keyword>
<gene>
    <name evidence="1" type="ORF">TNIN_437861</name>
</gene>
<reference evidence="1" key="1">
    <citation type="submission" date="2020-08" db="EMBL/GenBank/DDBJ databases">
        <title>Multicomponent nature underlies the extraordinary mechanical properties of spider dragline silk.</title>
        <authorList>
            <person name="Kono N."/>
            <person name="Nakamura H."/>
            <person name="Mori M."/>
            <person name="Yoshida Y."/>
            <person name="Ohtoshi R."/>
            <person name="Malay A.D."/>
            <person name="Moran D.A.P."/>
            <person name="Tomita M."/>
            <person name="Numata K."/>
            <person name="Arakawa K."/>
        </authorList>
    </citation>
    <scope>NUCLEOTIDE SEQUENCE</scope>
</reference>
<dbReference type="Proteomes" id="UP000886998">
    <property type="component" value="Unassembled WGS sequence"/>
</dbReference>
<protein>
    <submittedName>
        <fullName evidence="1">Uncharacterized protein</fullName>
    </submittedName>
</protein>
<name>A0A8X6MEB6_9ARAC</name>